<evidence type="ECO:0000313" key="1">
    <source>
        <dbReference type="EMBL" id="CAH0515391.1"/>
    </source>
</evidence>
<comment type="caution">
    <text evidence="1">The sequence shown here is derived from an EMBL/GenBank/DDBJ whole genome shotgun (WGS) entry which is preliminary data.</text>
</comment>
<reference evidence="1 2" key="1">
    <citation type="submission" date="2021-11" db="EMBL/GenBank/DDBJ databases">
        <authorList>
            <person name="Islam A."/>
            <person name="Islam S."/>
            <person name="Flora M.S."/>
            <person name="Rahman M."/>
            <person name="Ziaur R.M."/>
            <person name="Epstein J.H."/>
            <person name="Hassan M."/>
            <person name="Klassen M."/>
            <person name="Woodard K."/>
            <person name="Webb A."/>
            <person name="Webby R.J."/>
            <person name="El Zowalaty M.E."/>
        </authorList>
    </citation>
    <scope>NUCLEOTIDE SEQUENCE [LARGE SCALE GENOMIC DNA]</scope>
    <source>
        <strain evidence="1">Pbs1</strain>
    </source>
</reference>
<keyword evidence="2" id="KW-1185">Reference proteome</keyword>
<evidence type="ECO:0000313" key="2">
    <source>
        <dbReference type="Proteomes" id="UP001158986"/>
    </source>
</evidence>
<protein>
    <submittedName>
        <fullName evidence="1">Uncharacterized protein</fullName>
    </submittedName>
</protein>
<name>A0ABN8CSZ1_9STRA</name>
<dbReference type="PANTHER" id="PTHR13510">
    <property type="entry name" value="FYVE-FINGER-CONTAINING RAB5 EFFECTOR PROTEIN RABENOSYN-5-RELATED"/>
    <property type="match status" value="1"/>
</dbReference>
<dbReference type="PANTHER" id="PTHR13510:SF44">
    <property type="entry name" value="RABENOSYN-5"/>
    <property type="match status" value="1"/>
</dbReference>
<gene>
    <name evidence="1" type="ORF">PBS001_LOCUS2102</name>
</gene>
<sequence length="378" mass="42741">MKMSMELSRQEQEEARDLVMQLLDRTLYDCNELGLGVKHKVFNHADMNSKRWKKLQSYPDLTLYADRTPNSAWLPVMHRGDWEQPAAVVAVGRMNCSVDDMLLAFLATSVAALRLQSLLLCRRPDQNVKLVSIVKPTETTPFQYLGVVQLITTQHWPFTMFVGPREVMATCATGDVVTANGRRFGYEICLSVPFCRSANLARSQIVMTRVFWEQSDGTVGMYSKFITDIRIHLPESVKQGMLCRAVLRFFWKFIPRCIEMKKLRWCLKNKSVLIADLLSQPQVMGGPASCGGCGAYALQLVNEKPRKLNEHRCVLCDVWLCWKSFCRTSCQVTAVVGDGPDLCEKELALCPRCTIFAQNASAVRIARSELSNTYCASQ</sequence>
<accession>A0ABN8CSZ1</accession>
<dbReference type="InterPro" id="IPR052727">
    <property type="entry name" value="Rab4/Rab5_effector"/>
</dbReference>
<dbReference type="Proteomes" id="UP001158986">
    <property type="component" value="Unassembled WGS sequence"/>
</dbReference>
<organism evidence="1 2">
    <name type="scientific">Peronospora belbahrii</name>
    <dbReference type="NCBI Taxonomy" id="622444"/>
    <lineage>
        <taxon>Eukaryota</taxon>
        <taxon>Sar</taxon>
        <taxon>Stramenopiles</taxon>
        <taxon>Oomycota</taxon>
        <taxon>Peronosporomycetes</taxon>
        <taxon>Peronosporales</taxon>
        <taxon>Peronosporaceae</taxon>
        <taxon>Peronospora</taxon>
    </lineage>
</organism>
<proteinExistence type="predicted"/>
<dbReference type="EMBL" id="CAKLCB010000110">
    <property type="protein sequence ID" value="CAH0515391.1"/>
    <property type="molecule type" value="Genomic_DNA"/>
</dbReference>